<evidence type="ECO:0000256" key="5">
    <source>
        <dbReference type="ARBA" id="ARBA00022917"/>
    </source>
</evidence>
<dbReference type="InterPro" id="IPR009008">
    <property type="entry name" value="Val/Leu/Ile-tRNA-synth_edit"/>
</dbReference>
<dbReference type="Gene3D" id="3.40.50.620">
    <property type="entry name" value="HUPs"/>
    <property type="match status" value="2"/>
</dbReference>
<keyword evidence="5" id="KW-0648">Protein biosynthesis</keyword>
<accession>A0A3G4ZTF6</accession>
<dbReference type="NCBIfam" id="NF004349">
    <property type="entry name" value="PRK05729.1"/>
    <property type="match status" value="1"/>
</dbReference>
<name>A0A3G4ZTF6_9VIRU</name>
<dbReference type="PRINTS" id="PR00986">
    <property type="entry name" value="TRNASYNTHVAL"/>
</dbReference>
<dbReference type="EMBL" id="MK072071">
    <property type="protein sequence ID" value="AYV78182.1"/>
    <property type="molecule type" value="Genomic_DNA"/>
</dbReference>
<dbReference type="GO" id="GO:0002161">
    <property type="term" value="F:aminoacyl-tRNA deacylase activity"/>
    <property type="evidence" value="ECO:0007669"/>
    <property type="project" value="InterPro"/>
</dbReference>
<dbReference type="PANTHER" id="PTHR11946">
    <property type="entry name" value="VALYL-TRNA SYNTHETASES"/>
    <property type="match status" value="1"/>
</dbReference>
<dbReference type="InterPro" id="IPR014729">
    <property type="entry name" value="Rossmann-like_a/b/a_fold"/>
</dbReference>
<proteinExistence type="predicted"/>
<protein>
    <recommendedName>
        <fullName evidence="1">valine--tRNA ligase</fullName>
        <ecNumber evidence="1">6.1.1.9</ecNumber>
    </recommendedName>
    <alternativeName>
        <fullName evidence="7">Valyl-tRNA synthetase</fullName>
    </alternativeName>
</protein>
<evidence type="ECO:0000259" key="11">
    <source>
        <dbReference type="Pfam" id="PF08264"/>
    </source>
</evidence>
<evidence type="ECO:0000313" key="12">
    <source>
        <dbReference type="EMBL" id="AYV78182.1"/>
    </source>
</evidence>
<reference evidence="12" key="1">
    <citation type="submission" date="2018-10" db="EMBL/GenBank/DDBJ databases">
        <title>Hidden diversity of soil giant viruses.</title>
        <authorList>
            <person name="Schulz F."/>
            <person name="Alteio L."/>
            <person name="Goudeau D."/>
            <person name="Ryan E.M."/>
            <person name="Malmstrom R.R."/>
            <person name="Blanchard J."/>
            <person name="Woyke T."/>
        </authorList>
    </citation>
    <scope>NUCLEOTIDE SEQUENCE</scope>
    <source>
        <strain evidence="12">EDV1</strain>
    </source>
</reference>
<dbReference type="PANTHER" id="PTHR11946:SF93">
    <property type="entry name" value="VALINE--TRNA LIGASE, CHLOROPLASTIC_MITOCHONDRIAL 2"/>
    <property type="match status" value="1"/>
</dbReference>
<dbReference type="GO" id="GO:0005524">
    <property type="term" value="F:ATP binding"/>
    <property type="evidence" value="ECO:0007669"/>
    <property type="project" value="UniProtKB-KW"/>
</dbReference>
<dbReference type="GO" id="GO:0004832">
    <property type="term" value="F:valine-tRNA ligase activity"/>
    <property type="evidence" value="ECO:0007669"/>
    <property type="project" value="UniProtKB-EC"/>
</dbReference>
<evidence type="ECO:0000256" key="9">
    <source>
        <dbReference type="SAM" id="Coils"/>
    </source>
</evidence>
<evidence type="ECO:0000256" key="8">
    <source>
        <dbReference type="ARBA" id="ARBA00047552"/>
    </source>
</evidence>
<dbReference type="PROSITE" id="PS00178">
    <property type="entry name" value="AA_TRNA_LIGASE_I"/>
    <property type="match status" value="1"/>
</dbReference>
<evidence type="ECO:0000259" key="10">
    <source>
        <dbReference type="Pfam" id="PF00133"/>
    </source>
</evidence>
<keyword evidence="2" id="KW-0436">Ligase</keyword>
<gene>
    <name evidence="12" type="ORF">Edafosvirus6_31</name>
</gene>
<evidence type="ECO:0000256" key="7">
    <source>
        <dbReference type="ARBA" id="ARBA00029936"/>
    </source>
</evidence>
<dbReference type="SUPFAM" id="SSF50677">
    <property type="entry name" value="ValRS/IleRS/LeuRS editing domain"/>
    <property type="match status" value="1"/>
</dbReference>
<dbReference type="Pfam" id="PF08264">
    <property type="entry name" value="Anticodon_1"/>
    <property type="match status" value="1"/>
</dbReference>
<dbReference type="Pfam" id="PF00133">
    <property type="entry name" value="tRNA-synt_1"/>
    <property type="match status" value="1"/>
</dbReference>
<dbReference type="InterPro" id="IPR033705">
    <property type="entry name" value="Anticodon_Ia_Val"/>
</dbReference>
<evidence type="ECO:0000256" key="6">
    <source>
        <dbReference type="ARBA" id="ARBA00023146"/>
    </source>
</evidence>
<dbReference type="SUPFAM" id="SSF52374">
    <property type="entry name" value="Nucleotidylyl transferase"/>
    <property type="match status" value="1"/>
</dbReference>
<dbReference type="EC" id="6.1.1.9" evidence="1"/>
<sequence>MDKRIDHKTIQKKWQTIWESKGVFSKRCPDKQKFVLVMPPPNITGILHVGHFLNNLLQDIIARLKRLENKNVLYVAGYDHSGIATQTKVEKHLLEQNIKKSDLTREEFLIKANEWKDKYSAIIISQLKQMGISCDWQNIKYTLSDEYSVHVKKIFKKLYDDGLIYRGNYMVNWDPSLQSAIADEEVETREITAKLYHIKYKLVDSDEFLTVATSRPETLFGDSALAINPDDIRYNKLIGKKMLIPIINKEIPIIADTYVDMTFGTGVLKITPAHDKSDHELGIKHKLPINQILDKSGCIINTDTIYDTMDRFVARKKLCIELKDKKLLEKVDEYKSIQKTCYRTGTIIEPMITLQWFVKMKPLADICRKMHESGQTEINPASQINNFNAWLDNIHDWCISRALIWGHQIPIWYCPSCNKEICNIIDSIVTCPTCKIQCQQDPDVLDTWFSSQLWPFAVFSDDEIKDYFPTDVLITGKDILFFWVIKMMMASGYTMNNPPFKKVYLHGIVRDDNGKKMAKSVGNTIDPIEIIDKFGVDVMRYTLAFILPKDGDIMINMKSFDLGKTFCTKYWNITRFCENAIEADILQLDNKEIKYDDAEKDIVDKLAKVKKSYIEEIDNFNFSNATKLLQTFIWNDFANSYLESAKSSSNEIKQYVLLKVLIQITQLLHPIIPHITEEVWEILNKKYKFTDKLLCESTF</sequence>
<dbReference type="NCBIfam" id="TIGR00422">
    <property type="entry name" value="valS"/>
    <property type="match status" value="1"/>
</dbReference>
<dbReference type="InterPro" id="IPR002300">
    <property type="entry name" value="aa-tRNA-synth_Ia"/>
</dbReference>
<dbReference type="InterPro" id="IPR013155">
    <property type="entry name" value="M/V/L/I-tRNA-synth_anticd-bd"/>
</dbReference>
<keyword evidence="9" id="KW-0175">Coiled coil</keyword>
<dbReference type="CDD" id="cd00817">
    <property type="entry name" value="ValRS_core"/>
    <property type="match status" value="1"/>
</dbReference>
<evidence type="ECO:0000256" key="1">
    <source>
        <dbReference type="ARBA" id="ARBA00013169"/>
    </source>
</evidence>
<dbReference type="InterPro" id="IPR009080">
    <property type="entry name" value="tRNAsynth_Ia_anticodon-bd"/>
</dbReference>
<dbReference type="Gene3D" id="1.10.730.10">
    <property type="entry name" value="Isoleucyl-tRNA Synthetase, Domain 1"/>
    <property type="match status" value="1"/>
</dbReference>
<evidence type="ECO:0000256" key="4">
    <source>
        <dbReference type="ARBA" id="ARBA00022840"/>
    </source>
</evidence>
<dbReference type="CDD" id="cd07962">
    <property type="entry name" value="Anticodon_Ia_Val"/>
    <property type="match status" value="1"/>
</dbReference>
<evidence type="ECO:0000256" key="2">
    <source>
        <dbReference type="ARBA" id="ARBA00022598"/>
    </source>
</evidence>
<feature type="domain" description="Aminoacyl-tRNA synthetase class Ia" evidence="10">
    <location>
        <begin position="14"/>
        <end position="549"/>
    </location>
</feature>
<evidence type="ECO:0000256" key="3">
    <source>
        <dbReference type="ARBA" id="ARBA00022741"/>
    </source>
</evidence>
<dbReference type="InterPro" id="IPR002303">
    <property type="entry name" value="Valyl-tRNA_ligase"/>
</dbReference>
<keyword evidence="3" id="KW-0547">Nucleotide-binding</keyword>
<feature type="domain" description="Methionyl/Valyl/Leucyl/Isoleucyl-tRNA synthetase anticodon-binding" evidence="11">
    <location>
        <begin position="600"/>
        <end position="687"/>
    </location>
</feature>
<comment type="catalytic activity">
    <reaction evidence="8">
        <text>tRNA(Val) + L-valine + ATP = L-valyl-tRNA(Val) + AMP + diphosphate</text>
        <dbReference type="Rhea" id="RHEA:10704"/>
        <dbReference type="Rhea" id="RHEA-COMP:9672"/>
        <dbReference type="Rhea" id="RHEA-COMP:9708"/>
        <dbReference type="ChEBI" id="CHEBI:30616"/>
        <dbReference type="ChEBI" id="CHEBI:33019"/>
        <dbReference type="ChEBI" id="CHEBI:57762"/>
        <dbReference type="ChEBI" id="CHEBI:78442"/>
        <dbReference type="ChEBI" id="CHEBI:78537"/>
        <dbReference type="ChEBI" id="CHEBI:456215"/>
        <dbReference type="EC" id="6.1.1.9"/>
    </reaction>
</comment>
<feature type="coiled-coil region" evidence="9">
    <location>
        <begin position="581"/>
        <end position="608"/>
    </location>
</feature>
<keyword evidence="6 12" id="KW-0030">Aminoacyl-tRNA synthetase</keyword>
<organism evidence="12">
    <name type="scientific">Edafosvirus sp</name>
    <dbReference type="NCBI Taxonomy" id="2487765"/>
    <lineage>
        <taxon>Viruses</taxon>
        <taxon>Varidnaviria</taxon>
        <taxon>Bamfordvirae</taxon>
        <taxon>Nucleocytoviricota</taxon>
        <taxon>Megaviricetes</taxon>
        <taxon>Imitervirales</taxon>
        <taxon>Mimiviridae</taxon>
        <taxon>Klosneuvirinae</taxon>
    </lineage>
</organism>
<dbReference type="InterPro" id="IPR001412">
    <property type="entry name" value="aa-tRNA-synth_I_CS"/>
</dbReference>
<dbReference type="SUPFAM" id="SSF47323">
    <property type="entry name" value="Anticodon-binding domain of a subclass of class I aminoacyl-tRNA synthetases"/>
    <property type="match status" value="1"/>
</dbReference>
<keyword evidence="4" id="KW-0067">ATP-binding</keyword>